<sequence length="284" mass="30178">MKPPPFDYRDPTTVDDVLSLLAEHTDDATLLAGGQSLMPLLNMRLARPEVLIDLNRVAGLDRITITDDAVTLGATVRLATVEHDTGIAGAMPVLAEAASRVAHPQIRVRSTLGGTLCHADPAAEMPTVAVALGARIHLRSRGAARVVPAADFFETVFTTAKQPDELLVAVEFPRRPGMTVFYDEISRRHGDFPFAGLCLGVRTEAGVVAEVIAAAAGVADRPVRLVGLEAAVLGRPLAEAVEDAAAAASAEIDPPADHHGTVAFRRGLLRTLVRRLAARFEETR</sequence>
<keyword evidence="1" id="KW-0285">Flavoprotein</keyword>
<accession>A0A7G7MKI8</accession>
<dbReference type="InterPro" id="IPR016169">
    <property type="entry name" value="FAD-bd_PCMH_sub2"/>
</dbReference>
<dbReference type="GO" id="GO:0071949">
    <property type="term" value="F:FAD binding"/>
    <property type="evidence" value="ECO:0007669"/>
    <property type="project" value="InterPro"/>
</dbReference>
<dbReference type="SMART" id="SM01092">
    <property type="entry name" value="CO_deh_flav_C"/>
    <property type="match status" value="1"/>
</dbReference>
<dbReference type="InterPro" id="IPR005107">
    <property type="entry name" value="CO_DH_flav_C"/>
</dbReference>
<dbReference type="Pfam" id="PF03450">
    <property type="entry name" value="CO_deh_flav_C"/>
    <property type="match status" value="1"/>
</dbReference>
<keyword evidence="2" id="KW-0274">FAD</keyword>
<dbReference type="GO" id="GO:0016491">
    <property type="term" value="F:oxidoreductase activity"/>
    <property type="evidence" value="ECO:0007669"/>
    <property type="project" value="UniProtKB-KW"/>
</dbReference>
<dbReference type="Gene3D" id="3.30.43.10">
    <property type="entry name" value="Uridine Diphospho-n-acetylenolpyruvylglucosamine Reductase, domain 2"/>
    <property type="match status" value="1"/>
</dbReference>
<evidence type="ECO:0000256" key="1">
    <source>
        <dbReference type="ARBA" id="ARBA00022630"/>
    </source>
</evidence>
<evidence type="ECO:0000259" key="4">
    <source>
        <dbReference type="PROSITE" id="PS51387"/>
    </source>
</evidence>
<protein>
    <submittedName>
        <fullName evidence="5">FAD binding domain-containing protein</fullName>
    </submittedName>
</protein>
<keyword evidence="6" id="KW-1185">Reference proteome</keyword>
<evidence type="ECO:0000256" key="3">
    <source>
        <dbReference type="ARBA" id="ARBA00023002"/>
    </source>
</evidence>
<dbReference type="InterPro" id="IPR002346">
    <property type="entry name" value="Mopterin_DH_FAD-bd"/>
</dbReference>
<evidence type="ECO:0000256" key="2">
    <source>
        <dbReference type="ARBA" id="ARBA00022827"/>
    </source>
</evidence>
<evidence type="ECO:0000313" key="5">
    <source>
        <dbReference type="EMBL" id="QNG53299.1"/>
    </source>
</evidence>
<dbReference type="SUPFAM" id="SSF56176">
    <property type="entry name" value="FAD-binding/transporter-associated domain-like"/>
    <property type="match status" value="1"/>
</dbReference>
<dbReference type="KEGG" id="ppel:H6H00_04690"/>
<dbReference type="InterPro" id="IPR016167">
    <property type="entry name" value="FAD-bd_PCMH_sub1"/>
</dbReference>
<dbReference type="EMBL" id="CP060131">
    <property type="protein sequence ID" value="QNG53299.1"/>
    <property type="molecule type" value="Genomic_DNA"/>
</dbReference>
<reference evidence="5 6" key="1">
    <citation type="submission" date="2020-08" db="EMBL/GenBank/DDBJ databases">
        <authorList>
            <person name="Mo P."/>
        </authorList>
    </citation>
    <scope>NUCLEOTIDE SEQUENCE [LARGE SCALE GENOMIC DNA]</scope>
    <source>
        <strain evidence="5 6">CGMCC 4.1532</strain>
    </source>
</reference>
<dbReference type="Proteomes" id="UP000515728">
    <property type="component" value="Chromosome"/>
</dbReference>
<dbReference type="PROSITE" id="PS51387">
    <property type="entry name" value="FAD_PCMH"/>
    <property type="match status" value="1"/>
</dbReference>
<dbReference type="InterPro" id="IPR016166">
    <property type="entry name" value="FAD-bd_PCMH"/>
</dbReference>
<feature type="domain" description="FAD-binding PCMH-type" evidence="4">
    <location>
        <begin position="1"/>
        <end position="177"/>
    </location>
</feature>
<dbReference type="SUPFAM" id="SSF55447">
    <property type="entry name" value="CO dehydrogenase flavoprotein C-terminal domain-like"/>
    <property type="match status" value="1"/>
</dbReference>
<dbReference type="Gene3D" id="3.30.390.50">
    <property type="entry name" value="CO dehydrogenase flavoprotein, C-terminal domain"/>
    <property type="match status" value="1"/>
</dbReference>
<dbReference type="Pfam" id="PF00941">
    <property type="entry name" value="FAD_binding_5"/>
    <property type="match status" value="1"/>
</dbReference>
<dbReference type="InterPro" id="IPR036318">
    <property type="entry name" value="FAD-bd_PCMH-like_sf"/>
</dbReference>
<dbReference type="InterPro" id="IPR036683">
    <property type="entry name" value="CO_DH_flav_C_dom_sf"/>
</dbReference>
<dbReference type="InterPro" id="IPR051312">
    <property type="entry name" value="Diverse_Substr_Oxidored"/>
</dbReference>
<keyword evidence="3" id="KW-0560">Oxidoreductase</keyword>
<dbReference type="PANTHER" id="PTHR42659">
    <property type="entry name" value="XANTHINE DEHYDROGENASE SUBUNIT C-RELATED"/>
    <property type="match status" value="1"/>
</dbReference>
<dbReference type="PANTHER" id="PTHR42659:SF2">
    <property type="entry name" value="XANTHINE DEHYDROGENASE SUBUNIT C-RELATED"/>
    <property type="match status" value="1"/>
</dbReference>
<gene>
    <name evidence="5" type="ORF">H6H00_04690</name>
</gene>
<proteinExistence type="predicted"/>
<evidence type="ECO:0000313" key="6">
    <source>
        <dbReference type="Proteomes" id="UP000515728"/>
    </source>
</evidence>
<dbReference type="AlphaFoldDB" id="A0A7G7MKI8"/>
<organism evidence="5 6">
    <name type="scientific">Pseudonocardia petroleophila</name>
    <dbReference type="NCBI Taxonomy" id="37331"/>
    <lineage>
        <taxon>Bacteria</taxon>
        <taxon>Bacillati</taxon>
        <taxon>Actinomycetota</taxon>
        <taxon>Actinomycetes</taxon>
        <taxon>Pseudonocardiales</taxon>
        <taxon>Pseudonocardiaceae</taxon>
        <taxon>Pseudonocardia</taxon>
    </lineage>
</organism>
<dbReference type="Gene3D" id="3.30.465.10">
    <property type="match status" value="1"/>
</dbReference>
<dbReference type="RefSeq" id="WP_185720127.1">
    <property type="nucleotide sequence ID" value="NZ_BAAAWI010000002.1"/>
</dbReference>
<name>A0A7G7MKI8_9PSEU</name>